<accession>A0A024GRG3</accession>
<keyword evidence="5 6" id="KW-0539">Nucleus</keyword>
<evidence type="ECO:0000256" key="3">
    <source>
        <dbReference type="ARBA" id="ARBA00023015"/>
    </source>
</evidence>
<evidence type="ECO:0000256" key="4">
    <source>
        <dbReference type="ARBA" id="ARBA00023163"/>
    </source>
</evidence>
<dbReference type="EMBL" id="CAIX01000303">
    <property type="protein sequence ID" value="CCI49484.1"/>
    <property type="molecule type" value="Genomic_DNA"/>
</dbReference>
<evidence type="ECO:0000313" key="7">
    <source>
        <dbReference type="EMBL" id="CCI49484.1"/>
    </source>
</evidence>
<keyword evidence="3 6" id="KW-0805">Transcription regulation</keyword>
<evidence type="ECO:0000313" key="8">
    <source>
        <dbReference type="Proteomes" id="UP000053237"/>
    </source>
</evidence>
<dbReference type="InterPro" id="IPR019095">
    <property type="entry name" value="Mediator_Med18"/>
</dbReference>
<dbReference type="Gene3D" id="2.40.320.10">
    <property type="entry name" value="Hypothetical Protein Pfu-838710-001"/>
    <property type="match status" value="1"/>
</dbReference>
<dbReference type="GO" id="GO:0006369">
    <property type="term" value="P:termination of RNA polymerase II transcription"/>
    <property type="evidence" value="ECO:0007669"/>
    <property type="project" value="TreeGrafter"/>
</dbReference>
<organism evidence="7 8">
    <name type="scientific">Albugo candida</name>
    <dbReference type="NCBI Taxonomy" id="65357"/>
    <lineage>
        <taxon>Eukaryota</taxon>
        <taxon>Sar</taxon>
        <taxon>Stramenopiles</taxon>
        <taxon>Oomycota</taxon>
        <taxon>Peronosporomycetes</taxon>
        <taxon>Albuginales</taxon>
        <taxon>Albuginaceae</taxon>
        <taxon>Albugo</taxon>
    </lineage>
</organism>
<dbReference type="GO" id="GO:0003712">
    <property type="term" value="F:transcription coregulator activity"/>
    <property type="evidence" value="ECO:0007669"/>
    <property type="project" value="InterPro"/>
</dbReference>
<dbReference type="Proteomes" id="UP000053237">
    <property type="component" value="Unassembled WGS sequence"/>
</dbReference>
<dbReference type="InParanoid" id="A0A024GRG3"/>
<comment type="caution">
    <text evidence="7">The sequence shown here is derived from an EMBL/GenBank/DDBJ whole genome shotgun (WGS) entry which is preliminary data.</text>
</comment>
<comment type="subunit">
    <text evidence="6">Component of the Mediator complex.</text>
</comment>
<sequence length="250" mass="28796">MARSSKCFEVVLQGEVNLKDFPSFVERVQGLRGASVVKEDMAYKEYVFKFDAECPYYIQGVPHYEVRARHVFSGSLTCQGEIVEMPLDGAQKWELRYLGRWEQKKISDQATNLALGVPFRSQIAVSTSQNVCSFLQMMGFRQAYQFMRLGTRWQLGDGIMIEATRIKALEKEDPNEEYRMVDLENLRVEALLVEISALTSDENIDVISRQIRRFATDLIPFFIERPLESKDILSSTATLAAEMRRKRPRS</sequence>
<dbReference type="GO" id="GO:0070847">
    <property type="term" value="C:core mediator complex"/>
    <property type="evidence" value="ECO:0007669"/>
    <property type="project" value="TreeGrafter"/>
</dbReference>
<evidence type="ECO:0000256" key="6">
    <source>
        <dbReference type="RuleBase" id="RU364150"/>
    </source>
</evidence>
<dbReference type="OrthoDB" id="147397at2759"/>
<dbReference type="STRING" id="65357.A0A024GRG3"/>
<dbReference type="GO" id="GO:0016592">
    <property type="term" value="C:mediator complex"/>
    <property type="evidence" value="ECO:0007669"/>
    <property type="project" value="InterPro"/>
</dbReference>
<dbReference type="PANTHER" id="PTHR13321">
    <property type="entry name" value="MEDIATOR OF RNA POLYMERASE II TRANSCRIPTION, SUBUNIT 18"/>
    <property type="match status" value="1"/>
</dbReference>
<evidence type="ECO:0000256" key="5">
    <source>
        <dbReference type="ARBA" id="ARBA00023242"/>
    </source>
</evidence>
<dbReference type="PANTHER" id="PTHR13321:SF2">
    <property type="entry name" value="MEDIATOR OF RNA POLYMERASE II TRANSCRIPTION SUBUNIT 18"/>
    <property type="match status" value="1"/>
</dbReference>
<proteinExistence type="inferred from homology"/>
<gene>
    <name evidence="6" type="primary">MED18</name>
    <name evidence="7" type="ORF">BN9_108190</name>
</gene>
<name>A0A024GRG3_9STRA</name>
<reference evidence="7 8" key="1">
    <citation type="submission" date="2012-05" db="EMBL/GenBank/DDBJ databases">
        <title>Recombination and specialization in a pathogen metapopulation.</title>
        <authorList>
            <person name="Gardiner A."/>
            <person name="Kemen E."/>
            <person name="Schultz-Larsen T."/>
            <person name="MacLean D."/>
            <person name="Van Oosterhout C."/>
            <person name="Jones J.D.G."/>
        </authorList>
    </citation>
    <scope>NUCLEOTIDE SEQUENCE [LARGE SCALE GENOMIC DNA]</scope>
    <source>
        <strain evidence="7 8">Ac Nc2</strain>
    </source>
</reference>
<protein>
    <recommendedName>
        <fullName evidence="6">Mediator of RNA polymerase II transcription subunit 18</fullName>
    </recommendedName>
    <alternativeName>
        <fullName evidence="6">Mediator complex subunit 18</fullName>
    </alternativeName>
</protein>
<keyword evidence="8" id="KW-1185">Reference proteome</keyword>
<evidence type="ECO:0000256" key="2">
    <source>
        <dbReference type="ARBA" id="ARBA00009814"/>
    </source>
</evidence>
<dbReference type="AlphaFoldDB" id="A0A024GRG3"/>
<dbReference type="Pfam" id="PF09637">
    <property type="entry name" value="Med18"/>
    <property type="match status" value="1"/>
</dbReference>
<comment type="function">
    <text evidence="6">Component of the Mediator complex, a coactivator involved in the regulated transcription of nearly all RNA polymerase II-dependent genes. Mediator functions as a bridge to convey information from gene-specific regulatory proteins to the basal RNA polymerase II transcription machinery. Mediator is recruited to promoters by direct interactions with regulatory proteins and serves as a scaffold for the assembly of a functional preinitiation complex with RNA polymerase II and the general transcription factors.</text>
</comment>
<comment type="subcellular location">
    <subcellularLocation>
        <location evidence="1 6">Nucleus</location>
    </subcellularLocation>
</comment>
<evidence type="ECO:0000256" key="1">
    <source>
        <dbReference type="ARBA" id="ARBA00004123"/>
    </source>
</evidence>
<keyword evidence="6" id="KW-0010">Activator</keyword>
<comment type="similarity">
    <text evidence="2 6">Belongs to the Mediator complex subunit 18 family.</text>
</comment>
<keyword evidence="4 6" id="KW-0804">Transcription</keyword>
<dbReference type="GO" id="GO:0006357">
    <property type="term" value="P:regulation of transcription by RNA polymerase II"/>
    <property type="evidence" value="ECO:0007669"/>
    <property type="project" value="InterPro"/>
</dbReference>